<dbReference type="AlphaFoldDB" id="A0A9P5N8G9"/>
<evidence type="ECO:0000313" key="2">
    <source>
        <dbReference type="EMBL" id="KAF8872316.1"/>
    </source>
</evidence>
<proteinExistence type="predicted"/>
<name>A0A9P5N8G9_GYMJU</name>
<dbReference type="Proteomes" id="UP000724874">
    <property type="component" value="Unassembled WGS sequence"/>
</dbReference>
<feature type="region of interest" description="Disordered" evidence="1">
    <location>
        <begin position="1"/>
        <end position="253"/>
    </location>
</feature>
<feature type="compositionally biased region" description="Low complexity" evidence="1">
    <location>
        <begin position="137"/>
        <end position="150"/>
    </location>
</feature>
<reference evidence="2" key="1">
    <citation type="submission" date="2020-11" db="EMBL/GenBank/DDBJ databases">
        <authorList>
            <consortium name="DOE Joint Genome Institute"/>
            <person name="Ahrendt S."/>
            <person name="Riley R."/>
            <person name="Andreopoulos W."/>
            <person name="LaButti K."/>
            <person name="Pangilinan J."/>
            <person name="Ruiz-duenas F.J."/>
            <person name="Barrasa J.M."/>
            <person name="Sanchez-Garcia M."/>
            <person name="Camarero S."/>
            <person name="Miyauchi S."/>
            <person name="Serrano A."/>
            <person name="Linde D."/>
            <person name="Babiker R."/>
            <person name="Drula E."/>
            <person name="Ayuso-Fernandez I."/>
            <person name="Pacheco R."/>
            <person name="Padilla G."/>
            <person name="Ferreira P."/>
            <person name="Barriuso J."/>
            <person name="Kellner H."/>
            <person name="Castanera R."/>
            <person name="Alfaro M."/>
            <person name="Ramirez L."/>
            <person name="Pisabarro A.G."/>
            <person name="Kuo A."/>
            <person name="Tritt A."/>
            <person name="Lipzen A."/>
            <person name="He G."/>
            <person name="Yan M."/>
            <person name="Ng V."/>
            <person name="Cullen D."/>
            <person name="Martin F."/>
            <person name="Rosso M.-N."/>
            <person name="Henrissat B."/>
            <person name="Hibbett D."/>
            <person name="Martinez A.T."/>
            <person name="Grigoriev I.V."/>
        </authorList>
    </citation>
    <scope>NUCLEOTIDE SEQUENCE</scope>
    <source>
        <strain evidence="2">AH 44721</strain>
    </source>
</reference>
<dbReference type="EMBL" id="JADNYJ010000271">
    <property type="protein sequence ID" value="KAF8872316.1"/>
    <property type="molecule type" value="Genomic_DNA"/>
</dbReference>
<evidence type="ECO:0000313" key="3">
    <source>
        <dbReference type="Proteomes" id="UP000724874"/>
    </source>
</evidence>
<feature type="compositionally biased region" description="Basic and acidic residues" evidence="1">
    <location>
        <begin position="91"/>
        <end position="106"/>
    </location>
</feature>
<feature type="compositionally biased region" description="Acidic residues" evidence="1">
    <location>
        <begin position="206"/>
        <end position="220"/>
    </location>
</feature>
<organism evidence="2 3">
    <name type="scientific">Gymnopilus junonius</name>
    <name type="common">Spectacular rustgill mushroom</name>
    <name type="synonym">Gymnopilus spectabilis subsp. junonius</name>
    <dbReference type="NCBI Taxonomy" id="109634"/>
    <lineage>
        <taxon>Eukaryota</taxon>
        <taxon>Fungi</taxon>
        <taxon>Dikarya</taxon>
        <taxon>Basidiomycota</taxon>
        <taxon>Agaricomycotina</taxon>
        <taxon>Agaricomycetes</taxon>
        <taxon>Agaricomycetidae</taxon>
        <taxon>Agaricales</taxon>
        <taxon>Agaricineae</taxon>
        <taxon>Hymenogastraceae</taxon>
        <taxon>Gymnopilus</taxon>
    </lineage>
</organism>
<sequence length="282" mass="30945">MFIDVPPPSCHSVHLTEHEAATAAEPPPETELPQEELWRQWGEATETAPDDDNGEEEHKRKEKGKEKKKEREKKKKEKKAEKKRNRKARRKTDMERATEDAAEDAKGAPPKLTLVEKQLADEGATIAPPEHPHREPTASSLPPLLSVSTTWPCAEHEPEVSKAAHRQDEAQADETDSEGSGNTSTSNSATGTIESSTSASTSDTDSNTDDDNGANDDDNDANNVVNANNAEGTRERCRNANNDANSTREPPCEVNDITSKQSCYQDQSGNCPNAVVFYNRQS</sequence>
<feature type="compositionally biased region" description="Polar residues" evidence="1">
    <location>
        <begin position="239"/>
        <end position="248"/>
    </location>
</feature>
<feature type="compositionally biased region" description="Low complexity" evidence="1">
    <location>
        <begin position="221"/>
        <end position="231"/>
    </location>
</feature>
<feature type="compositionally biased region" description="Basic residues" evidence="1">
    <location>
        <begin position="70"/>
        <end position="90"/>
    </location>
</feature>
<gene>
    <name evidence="2" type="ORF">CPB84DRAFT_1854523</name>
</gene>
<comment type="caution">
    <text evidence="2">The sequence shown here is derived from an EMBL/GenBank/DDBJ whole genome shotgun (WGS) entry which is preliminary data.</text>
</comment>
<feature type="compositionally biased region" description="Basic and acidic residues" evidence="1">
    <location>
        <begin position="56"/>
        <end position="69"/>
    </location>
</feature>
<evidence type="ECO:0000256" key="1">
    <source>
        <dbReference type="SAM" id="MobiDB-lite"/>
    </source>
</evidence>
<feature type="compositionally biased region" description="Basic and acidic residues" evidence="1">
    <location>
        <begin position="154"/>
        <end position="169"/>
    </location>
</feature>
<accession>A0A9P5N8G9</accession>
<feature type="compositionally biased region" description="Low complexity" evidence="1">
    <location>
        <begin position="178"/>
        <end position="205"/>
    </location>
</feature>
<keyword evidence="3" id="KW-1185">Reference proteome</keyword>
<protein>
    <submittedName>
        <fullName evidence="2">Uncharacterized protein</fullName>
    </submittedName>
</protein>